<dbReference type="EMBL" id="KV878129">
    <property type="protein sequence ID" value="OJJ02882.1"/>
    <property type="molecule type" value="Genomic_DNA"/>
</dbReference>
<evidence type="ECO:0000313" key="3">
    <source>
        <dbReference type="Proteomes" id="UP000184073"/>
    </source>
</evidence>
<dbReference type="Proteomes" id="UP000184073">
    <property type="component" value="Unassembled WGS sequence"/>
</dbReference>
<gene>
    <name evidence="2" type="ORF">ASPVEDRAFT_84354</name>
</gene>
<protein>
    <submittedName>
        <fullName evidence="2">Uncharacterized protein</fullName>
    </submittedName>
</protein>
<evidence type="ECO:0000313" key="2">
    <source>
        <dbReference type="EMBL" id="OJJ02882.1"/>
    </source>
</evidence>
<dbReference type="AlphaFoldDB" id="A0A1L9PN26"/>
<feature type="region of interest" description="Disordered" evidence="1">
    <location>
        <begin position="26"/>
        <end position="59"/>
    </location>
</feature>
<keyword evidence="3" id="KW-1185">Reference proteome</keyword>
<accession>A0A1L9PN26</accession>
<proteinExistence type="predicted"/>
<dbReference type="OrthoDB" id="2446291at2759"/>
<feature type="region of interest" description="Disordered" evidence="1">
    <location>
        <begin position="1"/>
        <end position="20"/>
    </location>
</feature>
<reference evidence="3" key="1">
    <citation type="journal article" date="2017" name="Genome Biol.">
        <title>Comparative genomics reveals high biological diversity and specific adaptations in the industrially and medically important fungal genus Aspergillus.</title>
        <authorList>
            <person name="de Vries R.P."/>
            <person name="Riley R."/>
            <person name="Wiebenga A."/>
            <person name="Aguilar-Osorio G."/>
            <person name="Amillis S."/>
            <person name="Uchima C.A."/>
            <person name="Anderluh G."/>
            <person name="Asadollahi M."/>
            <person name="Askin M."/>
            <person name="Barry K."/>
            <person name="Battaglia E."/>
            <person name="Bayram O."/>
            <person name="Benocci T."/>
            <person name="Braus-Stromeyer S.A."/>
            <person name="Caldana C."/>
            <person name="Canovas D."/>
            <person name="Cerqueira G.C."/>
            <person name="Chen F."/>
            <person name="Chen W."/>
            <person name="Choi C."/>
            <person name="Clum A."/>
            <person name="Dos Santos R.A."/>
            <person name="Damasio A.R."/>
            <person name="Diallinas G."/>
            <person name="Emri T."/>
            <person name="Fekete E."/>
            <person name="Flipphi M."/>
            <person name="Freyberg S."/>
            <person name="Gallo A."/>
            <person name="Gournas C."/>
            <person name="Habgood R."/>
            <person name="Hainaut M."/>
            <person name="Harispe M.L."/>
            <person name="Henrissat B."/>
            <person name="Hilden K.S."/>
            <person name="Hope R."/>
            <person name="Hossain A."/>
            <person name="Karabika E."/>
            <person name="Karaffa L."/>
            <person name="Karanyi Z."/>
            <person name="Krasevec N."/>
            <person name="Kuo A."/>
            <person name="Kusch H."/>
            <person name="LaButti K."/>
            <person name="Lagendijk E.L."/>
            <person name="Lapidus A."/>
            <person name="Levasseur A."/>
            <person name="Lindquist E."/>
            <person name="Lipzen A."/>
            <person name="Logrieco A.F."/>
            <person name="MacCabe A."/>
            <person name="Maekelae M.R."/>
            <person name="Malavazi I."/>
            <person name="Melin P."/>
            <person name="Meyer V."/>
            <person name="Mielnichuk N."/>
            <person name="Miskei M."/>
            <person name="Molnar A.P."/>
            <person name="Mule G."/>
            <person name="Ngan C.Y."/>
            <person name="Orejas M."/>
            <person name="Orosz E."/>
            <person name="Ouedraogo J.P."/>
            <person name="Overkamp K.M."/>
            <person name="Park H.-S."/>
            <person name="Perrone G."/>
            <person name="Piumi F."/>
            <person name="Punt P.J."/>
            <person name="Ram A.F."/>
            <person name="Ramon A."/>
            <person name="Rauscher S."/>
            <person name="Record E."/>
            <person name="Riano-Pachon D.M."/>
            <person name="Robert V."/>
            <person name="Roehrig J."/>
            <person name="Ruller R."/>
            <person name="Salamov A."/>
            <person name="Salih N.S."/>
            <person name="Samson R.A."/>
            <person name="Sandor E."/>
            <person name="Sanguinetti M."/>
            <person name="Schuetze T."/>
            <person name="Sepcic K."/>
            <person name="Shelest E."/>
            <person name="Sherlock G."/>
            <person name="Sophianopoulou V."/>
            <person name="Squina F.M."/>
            <person name="Sun H."/>
            <person name="Susca A."/>
            <person name="Todd R.B."/>
            <person name="Tsang A."/>
            <person name="Unkles S.E."/>
            <person name="van de Wiele N."/>
            <person name="van Rossen-Uffink D."/>
            <person name="Oliveira J.V."/>
            <person name="Vesth T.C."/>
            <person name="Visser J."/>
            <person name="Yu J.-H."/>
            <person name="Zhou M."/>
            <person name="Andersen M.R."/>
            <person name="Archer D.B."/>
            <person name="Baker S.E."/>
            <person name="Benoit I."/>
            <person name="Brakhage A.A."/>
            <person name="Braus G.H."/>
            <person name="Fischer R."/>
            <person name="Frisvad J.C."/>
            <person name="Goldman G.H."/>
            <person name="Houbraken J."/>
            <person name="Oakley B."/>
            <person name="Pocsi I."/>
            <person name="Scazzocchio C."/>
            <person name="Seiboth B."/>
            <person name="vanKuyk P.A."/>
            <person name="Wortman J."/>
            <person name="Dyer P.S."/>
            <person name="Grigoriev I.V."/>
        </authorList>
    </citation>
    <scope>NUCLEOTIDE SEQUENCE [LARGE SCALE GENOMIC DNA]</scope>
    <source>
        <strain evidence="3">CBS 583.65</strain>
    </source>
</reference>
<dbReference type="GeneID" id="63733036"/>
<name>A0A1L9PN26_ASPVE</name>
<feature type="compositionally biased region" description="Basic residues" evidence="1">
    <location>
        <begin position="26"/>
        <end position="38"/>
    </location>
</feature>
<evidence type="ECO:0000256" key="1">
    <source>
        <dbReference type="SAM" id="MobiDB-lite"/>
    </source>
</evidence>
<dbReference type="RefSeq" id="XP_040668644.1">
    <property type="nucleotide sequence ID" value="XM_040817525.1"/>
</dbReference>
<organism evidence="2 3">
    <name type="scientific">Aspergillus versicolor CBS 583.65</name>
    <dbReference type="NCBI Taxonomy" id="1036611"/>
    <lineage>
        <taxon>Eukaryota</taxon>
        <taxon>Fungi</taxon>
        <taxon>Dikarya</taxon>
        <taxon>Ascomycota</taxon>
        <taxon>Pezizomycotina</taxon>
        <taxon>Eurotiomycetes</taxon>
        <taxon>Eurotiomycetidae</taxon>
        <taxon>Eurotiales</taxon>
        <taxon>Aspergillaceae</taxon>
        <taxon>Aspergillus</taxon>
        <taxon>Aspergillus subgen. Nidulantes</taxon>
    </lineage>
</organism>
<sequence length="303" mass="33013">MSCLSSKRQREHEEFPAYNVDLFREKKKHRSLPLRSPRKAGQSSKLVEASPRNPLSVYPYSALTPVETSSEDDSDSLYLSSPNLNKSQLFQRSSHASGFDFDASMDMDVSEDSGSINKDAKNQLPASVFDGDARNHSSNTHSIIHHSPSPSHIAATPCDSFNSQQPTLPIISVSDSTISPSHSVQLTGDTLWWRCPRLLSPVSDNGDGIPGAKDSSDDSEMVYDISPIESLPSLGSGNSSAMDAEAADMRQRLSSLDLPGQANIKPNGHLKPPKKPGFSMGYRADCDKCRRKVPGHYSHIIGC</sequence>
<dbReference type="VEuPathDB" id="FungiDB:ASPVEDRAFT_84354"/>
<dbReference type="STRING" id="1036611.A0A1L9PN26"/>